<evidence type="ECO:0000256" key="1">
    <source>
        <dbReference type="SAM" id="MobiDB-lite"/>
    </source>
</evidence>
<proteinExistence type="predicted"/>
<dbReference type="AlphaFoldDB" id="A0A0G4M818"/>
<keyword evidence="3" id="KW-1185">Reference proteome</keyword>
<dbReference type="Proteomes" id="UP000044602">
    <property type="component" value="Unassembled WGS sequence"/>
</dbReference>
<feature type="region of interest" description="Disordered" evidence="1">
    <location>
        <begin position="30"/>
        <end position="71"/>
    </location>
</feature>
<reference evidence="2 3" key="1">
    <citation type="submission" date="2015-05" db="EMBL/GenBank/DDBJ databases">
        <authorList>
            <person name="Wang D.B."/>
            <person name="Wang M."/>
        </authorList>
    </citation>
    <scope>NUCLEOTIDE SEQUENCE [LARGE SCALE GENOMIC DNA]</scope>
    <source>
        <strain evidence="2">VL1</strain>
    </source>
</reference>
<gene>
    <name evidence="2" type="ORF">BN1708_015754</name>
</gene>
<evidence type="ECO:0000313" key="3">
    <source>
        <dbReference type="Proteomes" id="UP000044602"/>
    </source>
</evidence>
<accession>A0A0G4M818</accession>
<organism evidence="2 3">
    <name type="scientific">Verticillium longisporum</name>
    <name type="common">Verticillium dahliae var. longisporum</name>
    <dbReference type="NCBI Taxonomy" id="100787"/>
    <lineage>
        <taxon>Eukaryota</taxon>
        <taxon>Fungi</taxon>
        <taxon>Dikarya</taxon>
        <taxon>Ascomycota</taxon>
        <taxon>Pezizomycotina</taxon>
        <taxon>Sordariomycetes</taxon>
        <taxon>Hypocreomycetidae</taxon>
        <taxon>Glomerellales</taxon>
        <taxon>Plectosphaerellaceae</taxon>
        <taxon>Verticillium</taxon>
    </lineage>
</organism>
<dbReference type="EMBL" id="CVQH01021340">
    <property type="protein sequence ID" value="CRK30115.1"/>
    <property type="molecule type" value="Genomic_DNA"/>
</dbReference>
<protein>
    <submittedName>
        <fullName evidence="2">Uncharacterized protein</fullName>
    </submittedName>
</protein>
<evidence type="ECO:0000313" key="2">
    <source>
        <dbReference type="EMBL" id="CRK30115.1"/>
    </source>
</evidence>
<name>A0A0G4M818_VERLO</name>
<feature type="compositionally biased region" description="Polar residues" evidence="1">
    <location>
        <begin position="43"/>
        <end position="55"/>
    </location>
</feature>
<sequence length="71" mass="7550">MSDVIGPGTALCRRHVLAFLAFPGHRFRRPNDPAVHSYDRQMTDGSRASKSSSGINCGGAANGNPAVWPRG</sequence>